<evidence type="ECO:0000256" key="1">
    <source>
        <dbReference type="SAM" id="SignalP"/>
    </source>
</evidence>
<proteinExistence type="predicted"/>
<name>A0ABR4PLB0_9HELO</name>
<accession>A0ABR4PLB0</accession>
<evidence type="ECO:0000313" key="2">
    <source>
        <dbReference type="EMBL" id="KAL3424085.1"/>
    </source>
</evidence>
<evidence type="ECO:0008006" key="4">
    <source>
        <dbReference type="Google" id="ProtNLM"/>
    </source>
</evidence>
<dbReference type="EMBL" id="JBFCZG010000003">
    <property type="protein sequence ID" value="KAL3424085.1"/>
    <property type="molecule type" value="Genomic_DNA"/>
</dbReference>
<dbReference type="Pfam" id="PF26146">
    <property type="entry name" value="PI-PLC_X"/>
    <property type="match status" value="1"/>
</dbReference>
<feature type="signal peptide" evidence="1">
    <location>
        <begin position="1"/>
        <end position="20"/>
    </location>
</feature>
<dbReference type="Gene3D" id="3.20.20.190">
    <property type="entry name" value="Phosphatidylinositol (PI) phosphodiesterase"/>
    <property type="match status" value="1"/>
</dbReference>
<sequence length="301" mass="32904">MHLPLSFLVLLLTQAATITGLTCNGRSELCPRLYSNVTQIGTHDSAFVGPSPFDNQDVSVTAQLDAGIRFLQAQVHDLLGLGTLYLCHTSCAARNAGTLEKYLVTVKTWLDAHPDDVVTLLLTNADFVDVSLFARVFERVGLDDLAYAPGKKLAVAEWPSLQTLIESGKRLVMFLDYQADTSKAAYILPEFDYFFETPYNGTDAAFAPASCALDRPPGLVDDGRMYIVNHLLQVEIDLLDVHILIPDRLRAHLTNAATGPGSVGAQADTCRAVWQRRPNLVLVDFFDVGDVFTAQATLNGF</sequence>
<dbReference type="Proteomes" id="UP001629113">
    <property type="component" value="Unassembled WGS sequence"/>
</dbReference>
<dbReference type="PANTHER" id="PTHR13593:SF146">
    <property type="entry name" value="PLC-LIKE PHOSPHODIESTERASE"/>
    <property type="match status" value="1"/>
</dbReference>
<comment type="caution">
    <text evidence="2">The sequence shown here is derived from an EMBL/GenBank/DDBJ whole genome shotgun (WGS) entry which is preliminary data.</text>
</comment>
<gene>
    <name evidence="2" type="ORF">PVAG01_03366</name>
</gene>
<feature type="chain" id="PRO_5047169080" description="PLC-like phosphodiesterase" evidence="1">
    <location>
        <begin position="21"/>
        <end position="301"/>
    </location>
</feature>
<dbReference type="PANTHER" id="PTHR13593">
    <property type="match status" value="1"/>
</dbReference>
<organism evidence="2 3">
    <name type="scientific">Phlyctema vagabunda</name>
    <dbReference type="NCBI Taxonomy" id="108571"/>
    <lineage>
        <taxon>Eukaryota</taxon>
        <taxon>Fungi</taxon>
        <taxon>Dikarya</taxon>
        <taxon>Ascomycota</taxon>
        <taxon>Pezizomycotina</taxon>
        <taxon>Leotiomycetes</taxon>
        <taxon>Helotiales</taxon>
        <taxon>Dermateaceae</taxon>
        <taxon>Phlyctema</taxon>
    </lineage>
</organism>
<dbReference type="InterPro" id="IPR017946">
    <property type="entry name" value="PLC-like_Pdiesterase_TIM-brl"/>
</dbReference>
<dbReference type="InterPro" id="IPR051057">
    <property type="entry name" value="PI-PLC_domain"/>
</dbReference>
<evidence type="ECO:0000313" key="3">
    <source>
        <dbReference type="Proteomes" id="UP001629113"/>
    </source>
</evidence>
<keyword evidence="1" id="KW-0732">Signal</keyword>
<reference evidence="2 3" key="1">
    <citation type="submission" date="2024-06" db="EMBL/GenBank/DDBJ databases">
        <title>Complete genome of Phlyctema vagabunda strain 19-DSS-EL-015.</title>
        <authorList>
            <person name="Fiorenzani C."/>
        </authorList>
    </citation>
    <scope>NUCLEOTIDE SEQUENCE [LARGE SCALE GENOMIC DNA]</scope>
    <source>
        <strain evidence="2 3">19-DSS-EL-015</strain>
    </source>
</reference>
<protein>
    <recommendedName>
        <fullName evidence="4">PLC-like phosphodiesterase</fullName>
    </recommendedName>
</protein>
<dbReference type="SUPFAM" id="SSF51695">
    <property type="entry name" value="PLC-like phosphodiesterases"/>
    <property type="match status" value="1"/>
</dbReference>
<keyword evidence="3" id="KW-1185">Reference proteome</keyword>